<evidence type="ECO:0000259" key="4">
    <source>
        <dbReference type="Pfam" id="PF16325"/>
    </source>
</evidence>
<dbReference type="Pfam" id="PF16325">
    <property type="entry name" value="Peptidase_U32_C"/>
    <property type="match status" value="1"/>
</dbReference>
<gene>
    <name evidence="5" type="ORF">MTBBW1_1120002</name>
</gene>
<dbReference type="OrthoDB" id="9807498at2"/>
<keyword evidence="2" id="KW-0378">Hydrolase</keyword>
<organism evidence="5 6">
    <name type="scientific">Desulfamplus magnetovallimortis</name>
    <dbReference type="NCBI Taxonomy" id="1246637"/>
    <lineage>
        <taxon>Bacteria</taxon>
        <taxon>Pseudomonadati</taxon>
        <taxon>Thermodesulfobacteriota</taxon>
        <taxon>Desulfobacteria</taxon>
        <taxon>Desulfobacterales</taxon>
        <taxon>Desulfobacteraceae</taxon>
        <taxon>Desulfamplus</taxon>
    </lineage>
</organism>
<dbReference type="Proteomes" id="UP000191931">
    <property type="component" value="Unassembled WGS sequence"/>
</dbReference>
<dbReference type="GO" id="GO:0008233">
    <property type="term" value="F:peptidase activity"/>
    <property type="evidence" value="ECO:0007669"/>
    <property type="project" value="UniProtKB-KW"/>
</dbReference>
<dbReference type="Pfam" id="PF01136">
    <property type="entry name" value="Peptidase_U32"/>
    <property type="match status" value="1"/>
</dbReference>
<evidence type="ECO:0000256" key="2">
    <source>
        <dbReference type="ARBA" id="ARBA00022801"/>
    </source>
</evidence>
<feature type="domain" description="Peptidase family U32 C-terminal" evidence="4">
    <location>
        <begin position="326"/>
        <end position="404"/>
    </location>
</feature>
<dbReference type="InterPro" id="IPR051454">
    <property type="entry name" value="RNA/ubiquinone_mod_enzymes"/>
</dbReference>
<dbReference type="GO" id="GO:0006508">
    <property type="term" value="P:proteolysis"/>
    <property type="evidence" value="ECO:0007669"/>
    <property type="project" value="UniProtKB-KW"/>
</dbReference>
<dbReference type="InterPro" id="IPR032525">
    <property type="entry name" value="Peptidase_U32_C"/>
</dbReference>
<protein>
    <submittedName>
        <fullName evidence="5">Peptidase U32</fullName>
    </submittedName>
</protein>
<dbReference type="Gene3D" id="2.40.30.10">
    <property type="entry name" value="Translation factors"/>
    <property type="match status" value="1"/>
</dbReference>
<dbReference type="InterPro" id="IPR001539">
    <property type="entry name" value="Peptidase_U32"/>
</dbReference>
<dbReference type="PANTHER" id="PTHR30217:SF6">
    <property type="entry name" value="TRNA HYDROXYLATION PROTEIN P"/>
    <property type="match status" value="1"/>
</dbReference>
<evidence type="ECO:0000313" key="6">
    <source>
        <dbReference type="Proteomes" id="UP000191931"/>
    </source>
</evidence>
<dbReference type="STRING" id="1246637.MTBBW1_1120002"/>
<sequence length="406" mass="45678">MHNIPFKPELLAPAGNLEKLHVAIDYGADAVYLAGKSFSLRNFSGNFTEPELADAIKYAKARGVKTYLACNIFSRNIDQPEIHDFLEKVAHLKPDAVIIADPGILLLAKSIIPHIPLHLSTQANTTNINAVRFWQETGVTRINLARELPLSDIKQINQNTTIETEVFIHGAMCISYSGRCLLSTVLSGRDSNQGLCSHPCRWRYSVLEEKRPGEYHPIIEDDRGTYIFNSKDLCMIDHIPALFDSGVTSLKIEGRMKGISYLASTVKTYREAIDLYASDPENYSVKDCWRKELDLVYHRPYCTGFYFNEDDNVLPNYSNIHKGKIHSFAGRISETLSENRFVIAIKNKVSVEDNIEILPYKGQPLKSKVVSITNDKGLQVTDAQPNSTSILEIEFPAEQGFIVRKI</sequence>
<reference evidence="5 6" key="1">
    <citation type="submission" date="2017-03" db="EMBL/GenBank/DDBJ databases">
        <authorList>
            <person name="Afonso C.L."/>
            <person name="Miller P.J."/>
            <person name="Scott M.A."/>
            <person name="Spackman E."/>
            <person name="Goraichik I."/>
            <person name="Dimitrov K.M."/>
            <person name="Suarez D.L."/>
            <person name="Swayne D.E."/>
        </authorList>
    </citation>
    <scope>NUCLEOTIDE SEQUENCE [LARGE SCALE GENOMIC DNA]</scope>
    <source>
        <strain evidence="5">PRJEB14757</strain>
    </source>
</reference>
<dbReference type="AlphaFoldDB" id="A0A1W1H5T6"/>
<evidence type="ECO:0000256" key="3">
    <source>
        <dbReference type="ARBA" id="ARBA00038374"/>
    </source>
</evidence>
<dbReference type="PROSITE" id="PS01276">
    <property type="entry name" value="PEPTIDASE_U32"/>
    <property type="match status" value="1"/>
</dbReference>
<keyword evidence="1" id="KW-0645">Protease</keyword>
<dbReference type="PANTHER" id="PTHR30217">
    <property type="entry name" value="PEPTIDASE U32 FAMILY"/>
    <property type="match status" value="1"/>
</dbReference>
<name>A0A1W1H5T6_9BACT</name>
<dbReference type="RefSeq" id="WP_080804251.1">
    <property type="nucleotide sequence ID" value="NZ_LT828546.1"/>
</dbReference>
<accession>A0A1W1H5T6</accession>
<evidence type="ECO:0000313" key="5">
    <source>
        <dbReference type="EMBL" id="SLM27796.1"/>
    </source>
</evidence>
<proteinExistence type="inferred from homology"/>
<dbReference type="EMBL" id="FWEV01000016">
    <property type="protein sequence ID" value="SLM27796.1"/>
    <property type="molecule type" value="Genomic_DNA"/>
</dbReference>
<evidence type="ECO:0000256" key="1">
    <source>
        <dbReference type="ARBA" id="ARBA00022670"/>
    </source>
</evidence>
<keyword evidence="6" id="KW-1185">Reference proteome</keyword>
<comment type="similarity">
    <text evidence="3">Belongs to the peptidase U32 family.</text>
</comment>